<keyword evidence="1" id="KW-1133">Transmembrane helix</keyword>
<organism evidence="2 3">
    <name type="scientific">Paraburkholderia madseniana</name>
    <dbReference type="NCBI Taxonomy" id="2599607"/>
    <lineage>
        <taxon>Bacteria</taxon>
        <taxon>Pseudomonadati</taxon>
        <taxon>Pseudomonadota</taxon>
        <taxon>Betaproteobacteria</taxon>
        <taxon>Burkholderiales</taxon>
        <taxon>Burkholderiaceae</taxon>
        <taxon>Paraburkholderia</taxon>
    </lineage>
</organism>
<evidence type="ECO:0000313" key="2">
    <source>
        <dbReference type="EMBL" id="KAE8758169.1"/>
    </source>
</evidence>
<protein>
    <submittedName>
        <fullName evidence="2">Uncharacterized protein</fullName>
    </submittedName>
</protein>
<feature type="transmembrane region" description="Helical" evidence="1">
    <location>
        <begin position="28"/>
        <end position="47"/>
    </location>
</feature>
<evidence type="ECO:0000256" key="1">
    <source>
        <dbReference type="SAM" id="Phobius"/>
    </source>
</evidence>
<dbReference type="Proteomes" id="UP000463700">
    <property type="component" value="Unassembled WGS sequence"/>
</dbReference>
<accession>A0A6N6WDU2</accession>
<gene>
    <name evidence="2" type="ORF">FSO04_19780</name>
</gene>
<comment type="caution">
    <text evidence="2">The sequence shown here is derived from an EMBL/GenBank/DDBJ whole genome shotgun (WGS) entry which is preliminary data.</text>
</comment>
<evidence type="ECO:0000313" key="3">
    <source>
        <dbReference type="Proteomes" id="UP000463700"/>
    </source>
</evidence>
<proteinExistence type="predicted"/>
<keyword evidence="1" id="KW-0472">Membrane</keyword>
<sequence length="76" mass="7902">MQQVASSAELPVAQAGGLDQKGSSSARWLVSPSVSVLVITVVVGAATRREILYQDRLGSLVSWPGLSRVPGKQPAS</sequence>
<dbReference type="RefSeq" id="WP_154561621.1">
    <property type="nucleotide sequence ID" value="NZ_VOSW01000036.1"/>
</dbReference>
<name>A0A6N6WDU2_9BURK</name>
<dbReference type="EMBL" id="VOSW01000036">
    <property type="protein sequence ID" value="KAE8758169.1"/>
    <property type="molecule type" value="Genomic_DNA"/>
</dbReference>
<dbReference type="AlphaFoldDB" id="A0A6N6WDU2"/>
<keyword evidence="1" id="KW-0812">Transmembrane</keyword>
<reference evidence="2 3" key="1">
    <citation type="journal article" date="2020" name="Int. J. Syst. Evol. Microbiol.">
        <title>Paraburkholderia madseniana sp. nov., a phenolic acid-degrading bacterium isolated from acidic forest soil.</title>
        <authorList>
            <person name="Wilhelm R.C."/>
            <person name="Murphy S.J.L."/>
            <person name="Feriancek N.M."/>
            <person name="Karasz D.C."/>
            <person name="DeRito C.M."/>
            <person name="Newman J.D."/>
            <person name="Buckley D.H."/>
        </authorList>
    </citation>
    <scope>NUCLEOTIDE SEQUENCE [LARGE SCALE GENOMIC DNA]</scope>
    <source>
        <strain evidence="2 3">RP11</strain>
    </source>
</reference>